<feature type="transmembrane region" description="Helical" evidence="1">
    <location>
        <begin position="31"/>
        <end position="54"/>
    </location>
</feature>
<comment type="caution">
    <text evidence="2">The sequence shown here is derived from an EMBL/GenBank/DDBJ whole genome shotgun (WGS) entry which is preliminary data.</text>
</comment>
<evidence type="ECO:0000313" key="3">
    <source>
        <dbReference type="Proteomes" id="UP001205748"/>
    </source>
</evidence>
<reference evidence="2" key="1">
    <citation type="submission" date="2022-07" db="EMBL/GenBank/DDBJ databases">
        <title>Enhanced cultured diversity of the mouse gut microbiota enables custom-made synthetic communities.</title>
        <authorList>
            <person name="Afrizal A."/>
        </authorList>
    </citation>
    <scope>NUCLEOTIDE SEQUENCE</scope>
    <source>
        <strain evidence="2">DSM 28593</strain>
    </source>
</reference>
<keyword evidence="1" id="KW-0472">Membrane</keyword>
<sequence length="106" mass="12128">MAIIANLTISLLILVGIIWLQVFLSKNRNKWLGLIFPAIGFFYSLLMIFSIVIFKNMSAWDIFGLIASTFLLSNIPTIILLAIYFACRGKIKRNDELDKMNIQDLE</sequence>
<proteinExistence type="predicted"/>
<keyword evidence="1" id="KW-1133">Transmembrane helix</keyword>
<organism evidence="2 3">
    <name type="scientific">Irregularibacter muris</name>
    <dbReference type="NCBI Taxonomy" id="1796619"/>
    <lineage>
        <taxon>Bacteria</taxon>
        <taxon>Bacillati</taxon>
        <taxon>Bacillota</taxon>
        <taxon>Clostridia</taxon>
        <taxon>Eubacteriales</taxon>
        <taxon>Eubacteriaceae</taxon>
        <taxon>Irregularibacter</taxon>
    </lineage>
</organism>
<dbReference type="RefSeq" id="WP_257529392.1">
    <property type="nucleotide sequence ID" value="NZ_JANKAS010000002.1"/>
</dbReference>
<protein>
    <submittedName>
        <fullName evidence="2">Uncharacterized protein</fullName>
    </submittedName>
</protein>
<dbReference type="EMBL" id="JANKAS010000002">
    <property type="protein sequence ID" value="MCR1897926.1"/>
    <property type="molecule type" value="Genomic_DNA"/>
</dbReference>
<feature type="transmembrane region" description="Helical" evidence="1">
    <location>
        <begin position="60"/>
        <end position="87"/>
    </location>
</feature>
<keyword evidence="3" id="KW-1185">Reference proteome</keyword>
<evidence type="ECO:0000256" key="1">
    <source>
        <dbReference type="SAM" id="Phobius"/>
    </source>
</evidence>
<accession>A0AAE3HDC7</accession>
<dbReference type="Proteomes" id="UP001205748">
    <property type="component" value="Unassembled WGS sequence"/>
</dbReference>
<evidence type="ECO:0000313" key="2">
    <source>
        <dbReference type="EMBL" id="MCR1897926.1"/>
    </source>
</evidence>
<name>A0AAE3HDC7_9FIRM</name>
<keyword evidence="1" id="KW-0812">Transmembrane</keyword>
<feature type="transmembrane region" description="Helical" evidence="1">
    <location>
        <begin position="6"/>
        <end position="24"/>
    </location>
</feature>
<dbReference type="AlphaFoldDB" id="A0AAE3HDC7"/>
<gene>
    <name evidence="2" type="ORF">NSA47_02855</name>
</gene>